<comment type="caution">
    <text evidence="1">The sequence shown here is derived from an EMBL/GenBank/DDBJ whole genome shotgun (WGS) entry which is preliminary data.</text>
</comment>
<dbReference type="AlphaFoldDB" id="A0A5B7I9D3"/>
<keyword evidence="2" id="KW-1185">Reference proteome</keyword>
<name>A0A5B7I9D3_PORTR</name>
<dbReference type="Proteomes" id="UP000324222">
    <property type="component" value="Unassembled WGS sequence"/>
</dbReference>
<sequence length="69" mass="7258">MAGVSDSIYRQIDTFGLCLALGLLRLAGAPETEGDGDELTGRSTQQVFLRLGTAVTSVVGDCGDVRRDL</sequence>
<dbReference type="EMBL" id="VSRR010046003">
    <property type="protein sequence ID" value="MPC77498.1"/>
    <property type="molecule type" value="Genomic_DNA"/>
</dbReference>
<protein>
    <submittedName>
        <fullName evidence="1">Uncharacterized protein</fullName>
    </submittedName>
</protein>
<accession>A0A5B7I9D3</accession>
<evidence type="ECO:0000313" key="1">
    <source>
        <dbReference type="EMBL" id="MPC77498.1"/>
    </source>
</evidence>
<gene>
    <name evidence="1" type="ORF">E2C01_071954</name>
</gene>
<proteinExistence type="predicted"/>
<organism evidence="1 2">
    <name type="scientific">Portunus trituberculatus</name>
    <name type="common">Swimming crab</name>
    <name type="synonym">Neptunus trituberculatus</name>
    <dbReference type="NCBI Taxonomy" id="210409"/>
    <lineage>
        <taxon>Eukaryota</taxon>
        <taxon>Metazoa</taxon>
        <taxon>Ecdysozoa</taxon>
        <taxon>Arthropoda</taxon>
        <taxon>Crustacea</taxon>
        <taxon>Multicrustacea</taxon>
        <taxon>Malacostraca</taxon>
        <taxon>Eumalacostraca</taxon>
        <taxon>Eucarida</taxon>
        <taxon>Decapoda</taxon>
        <taxon>Pleocyemata</taxon>
        <taxon>Brachyura</taxon>
        <taxon>Eubrachyura</taxon>
        <taxon>Portunoidea</taxon>
        <taxon>Portunidae</taxon>
        <taxon>Portuninae</taxon>
        <taxon>Portunus</taxon>
    </lineage>
</organism>
<reference evidence="1 2" key="1">
    <citation type="submission" date="2019-05" db="EMBL/GenBank/DDBJ databases">
        <title>Another draft genome of Portunus trituberculatus and its Hox gene families provides insights of decapod evolution.</title>
        <authorList>
            <person name="Jeong J.-H."/>
            <person name="Song I."/>
            <person name="Kim S."/>
            <person name="Choi T."/>
            <person name="Kim D."/>
            <person name="Ryu S."/>
            <person name="Kim W."/>
        </authorList>
    </citation>
    <scope>NUCLEOTIDE SEQUENCE [LARGE SCALE GENOMIC DNA]</scope>
    <source>
        <tissue evidence="1">Muscle</tissue>
    </source>
</reference>
<evidence type="ECO:0000313" key="2">
    <source>
        <dbReference type="Proteomes" id="UP000324222"/>
    </source>
</evidence>